<dbReference type="GO" id="GO:0003677">
    <property type="term" value="F:DNA binding"/>
    <property type="evidence" value="ECO:0007669"/>
    <property type="project" value="UniProtKB-KW"/>
</dbReference>
<keyword evidence="1" id="KW-0805">Transcription regulation</keyword>
<dbReference type="EMBL" id="CP036280">
    <property type="protein sequence ID" value="QDU72506.1"/>
    <property type="molecule type" value="Genomic_DNA"/>
</dbReference>
<name>A0A518BZV5_9BACT</name>
<dbReference type="Proteomes" id="UP000320386">
    <property type="component" value="Chromosome"/>
</dbReference>
<dbReference type="PANTHER" id="PTHR44688:SF16">
    <property type="entry name" value="DNA-BINDING TRANSCRIPTIONAL ACTIVATOR DEVR_DOSR"/>
    <property type="match status" value="1"/>
</dbReference>
<proteinExistence type="predicted"/>
<dbReference type="InterPro" id="IPR000792">
    <property type="entry name" value="Tscrpt_reg_LuxR_C"/>
</dbReference>
<keyword evidence="2 5" id="KW-0238">DNA-binding</keyword>
<sequence length="273" mass="29854">MSGVGQSVITYLSDKDPMSSDSLKYLDSTQHAVIVQVLEMVRQQLGAHWGYAHTTLPGLPAEGTVATGLSPEIARTLNLSQWHTDEGSLIRYCMGEAEHHDQVIRPLALRGISPMVQAALFRRFTRHRQLGDVLAAVISLSGHHAITVVFARWAGANSFVESDERVMEGLIRRLPARLTQARAASAAPPRVLTKVNGRRALTNTESVVLDYLRQSLTEVQIANELSRSPHTVHVHVKSIYLKYGVSSRKELLARLQAQELQAEAPGGASSISG</sequence>
<keyword evidence="3" id="KW-0804">Transcription</keyword>
<dbReference type="InterPro" id="IPR016032">
    <property type="entry name" value="Sig_transdc_resp-reg_C-effctor"/>
</dbReference>
<dbReference type="OrthoDB" id="256105at2"/>
<evidence type="ECO:0000256" key="1">
    <source>
        <dbReference type="ARBA" id="ARBA00023015"/>
    </source>
</evidence>
<dbReference type="AlphaFoldDB" id="A0A518BZV5"/>
<dbReference type="SMART" id="SM00421">
    <property type="entry name" value="HTH_LUXR"/>
    <property type="match status" value="1"/>
</dbReference>
<dbReference type="SUPFAM" id="SSF46894">
    <property type="entry name" value="C-terminal effector domain of the bipartite response regulators"/>
    <property type="match status" value="1"/>
</dbReference>
<dbReference type="GO" id="GO:0006355">
    <property type="term" value="P:regulation of DNA-templated transcription"/>
    <property type="evidence" value="ECO:0007669"/>
    <property type="project" value="InterPro"/>
</dbReference>
<organism evidence="5 6">
    <name type="scientific">Mucisphaera calidilacus</name>
    <dbReference type="NCBI Taxonomy" id="2527982"/>
    <lineage>
        <taxon>Bacteria</taxon>
        <taxon>Pseudomonadati</taxon>
        <taxon>Planctomycetota</taxon>
        <taxon>Phycisphaerae</taxon>
        <taxon>Phycisphaerales</taxon>
        <taxon>Phycisphaeraceae</taxon>
        <taxon>Mucisphaera</taxon>
    </lineage>
</organism>
<accession>A0A518BZV5</accession>
<evidence type="ECO:0000313" key="5">
    <source>
        <dbReference type="EMBL" id="QDU72506.1"/>
    </source>
</evidence>
<evidence type="ECO:0000256" key="3">
    <source>
        <dbReference type="ARBA" id="ARBA00023163"/>
    </source>
</evidence>
<evidence type="ECO:0000256" key="2">
    <source>
        <dbReference type="ARBA" id="ARBA00023125"/>
    </source>
</evidence>
<evidence type="ECO:0000313" key="6">
    <source>
        <dbReference type="Proteomes" id="UP000320386"/>
    </source>
</evidence>
<dbReference type="PROSITE" id="PS50043">
    <property type="entry name" value="HTH_LUXR_2"/>
    <property type="match status" value="1"/>
</dbReference>
<feature type="domain" description="HTH luxR-type" evidence="4">
    <location>
        <begin position="194"/>
        <end position="259"/>
    </location>
</feature>
<dbReference type="Gene3D" id="1.10.10.10">
    <property type="entry name" value="Winged helix-like DNA-binding domain superfamily/Winged helix DNA-binding domain"/>
    <property type="match status" value="1"/>
</dbReference>
<protein>
    <submittedName>
        <fullName evidence="5">DNA-binding transcriptional activator UhpA</fullName>
    </submittedName>
</protein>
<evidence type="ECO:0000259" key="4">
    <source>
        <dbReference type="PROSITE" id="PS50043"/>
    </source>
</evidence>
<dbReference type="Pfam" id="PF00196">
    <property type="entry name" value="GerE"/>
    <property type="match status" value="1"/>
</dbReference>
<gene>
    <name evidence="5" type="ORF">Pan265_23740</name>
</gene>
<dbReference type="PANTHER" id="PTHR44688">
    <property type="entry name" value="DNA-BINDING TRANSCRIPTIONAL ACTIVATOR DEVR_DOSR"/>
    <property type="match status" value="1"/>
</dbReference>
<keyword evidence="6" id="KW-1185">Reference proteome</keyword>
<reference evidence="5 6" key="1">
    <citation type="submission" date="2019-02" db="EMBL/GenBank/DDBJ databases">
        <title>Deep-cultivation of Planctomycetes and their phenomic and genomic characterization uncovers novel biology.</title>
        <authorList>
            <person name="Wiegand S."/>
            <person name="Jogler M."/>
            <person name="Boedeker C."/>
            <person name="Pinto D."/>
            <person name="Vollmers J."/>
            <person name="Rivas-Marin E."/>
            <person name="Kohn T."/>
            <person name="Peeters S.H."/>
            <person name="Heuer A."/>
            <person name="Rast P."/>
            <person name="Oberbeckmann S."/>
            <person name="Bunk B."/>
            <person name="Jeske O."/>
            <person name="Meyerdierks A."/>
            <person name="Storesund J.E."/>
            <person name="Kallscheuer N."/>
            <person name="Luecker S."/>
            <person name="Lage O.M."/>
            <person name="Pohl T."/>
            <person name="Merkel B.J."/>
            <person name="Hornburger P."/>
            <person name="Mueller R.-W."/>
            <person name="Bruemmer F."/>
            <person name="Labrenz M."/>
            <person name="Spormann A.M."/>
            <person name="Op den Camp H."/>
            <person name="Overmann J."/>
            <person name="Amann R."/>
            <person name="Jetten M.S.M."/>
            <person name="Mascher T."/>
            <person name="Medema M.H."/>
            <person name="Devos D.P."/>
            <person name="Kaster A.-K."/>
            <person name="Ovreas L."/>
            <person name="Rohde M."/>
            <person name="Galperin M.Y."/>
            <person name="Jogler C."/>
        </authorList>
    </citation>
    <scope>NUCLEOTIDE SEQUENCE [LARGE SCALE GENOMIC DNA]</scope>
    <source>
        <strain evidence="5 6">Pan265</strain>
    </source>
</reference>
<dbReference type="InterPro" id="IPR036388">
    <property type="entry name" value="WH-like_DNA-bd_sf"/>
</dbReference>
<dbReference type="KEGG" id="mcad:Pan265_23740"/>